<feature type="region of interest" description="Disordered" evidence="13">
    <location>
        <begin position="1"/>
        <end position="84"/>
    </location>
</feature>
<dbReference type="Gene3D" id="3.40.50.300">
    <property type="entry name" value="P-loop containing nucleotide triphosphate hydrolases"/>
    <property type="match status" value="2"/>
</dbReference>
<feature type="coiled-coil region" evidence="12">
    <location>
        <begin position="747"/>
        <end position="896"/>
    </location>
</feature>
<name>A0AAN9UNW2_9PEZI</name>
<dbReference type="GO" id="GO:0005634">
    <property type="term" value="C:nucleus"/>
    <property type="evidence" value="ECO:0007669"/>
    <property type="project" value="UniProtKB-SubCell"/>
</dbReference>
<keyword evidence="6" id="KW-0227">DNA damage</keyword>
<dbReference type="GO" id="GO:0000724">
    <property type="term" value="P:double-strand break repair via homologous recombination"/>
    <property type="evidence" value="ECO:0007669"/>
    <property type="project" value="TreeGrafter"/>
</dbReference>
<comment type="similarity">
    <text evidence="3">Belongs to the SMC family. SMC6 subfamily.</text>
</comment>
<evidence type="ECO:0000259" key="14">
    <source>
        <dbReference type="Pfam" id="PF02463"/>
    </source>
</evidence>
<gene>
    <name evidence="16" type="primary">smc6</name>
    <name evidence="16" type="ORF">SLS62_005858</name>
</gene>
<dbReference type="AlphaFoldDB" id="A0AAN9UNW2"/>
<keyword evidence="8 12" id="KW-0175">Coiled coil</keyword>
<keyword evidence="4" id="KW-0158">Chromosome</keyword>
<dbReference type="GO" id="GO:0005524">
    <property type="term" value="F:ATP binding"/>
    <property type="evidence" value="ECO:0007669"/>
    <property type="project" value="UniProtKB-KW"/>
</dbReference>
<evidence type="ECO:0000256" key="1">
    <source>
        <dbReference type="ARBA" id="ARBA00004123"/>
    </source>
</evidence>
<keyword evidence="7" id="KW-0067">ATP-binding</keyword>
<dbReference type="GO" id="GO:0003697">
    <property type="term" value="F:single-stranded DNA binding"/>
    <property type="evidence" value="ECO:0007669"/>
    <property type="project" value="TreeGrafter"/>
</dbReference>
<protein>
    <submittedName>
        <fullName evidence="16">Structural maintenance of chromosomes protein 6</fullName>
    </submittedName>
</protein>
<dbReference type="GO" id="GO:0016887">
    <property type="term" value="F:ATP hydrolysis activity"/>
    <property type="evidence" value="ECO:0007669"/>
    <property type="project" value="InterPro"/>
</dbReference>
<evidence type="ECO:0000256" key="8">
    <source>
        <dbReference type="ARBA" id="ARBA00023054"/>
    </source>
</evidence>
<evidence type="ECO:0000256" key="11">
    <source>
        <dbReference type="ARBA" id="ARBA00023242"/>
    </source>
</evidence>
<feature type="coiled-coil region" evidence="12">
    <location>
        <begin position="366"/>
        <end position="509"/>
    </location>
</feature>
<sequence>MPGAIASSSKRSRRAAFEDDGDSDAVVATASSSLRNESRKRARVSDVGTSRRKGHPTPREQSEISEDDDGDQAMQGADAAPTPPAFSQYELMRDAGFTHLNNTESDDTRATQRIQSRPTLIGENHAALNAIIESITCINFMCHERLHCDLGPLLNFIVGENGSGKSAILTAITLCLGGKASATNRGGSLRSFVKEGRDHASLRVKIKNQGADAFKPDQFGESIIVERWFTKSGTSGFKLKTETDRTISTKKGDVDDVVDYFCLQVDNPLNVLSQDNARQFLNAATPATKYKYFVQGTQLEQLSTDYQLLQEYLEANEAKLYEFQDTIDVLKQRCEKAVKLRDAVTKNAEMRQQSTLYRNQLIWSQVAEVEQDLKAKEDAITAAEQEIERTRELVAKQTEELEKVDQVIQEAKQELERVDNDEEEVKIAEDEANNKYQEAKKNLVATHTQERDIHTQLQAASQKVKIYEENIAEEEEKLERVNGGALAEKQKELDEAKQAEKDIQTMMATHAADFPRLEQEFASAEQEHNTAAEHVARKQRDIKGAEGRLRDLSQNRVHPFAGFDPKMPQLLRDIENDKGFSQKPIGPIGSFIQLTKPKWSAILEKTLQGHLGAFIVLSRPDQRRLQSHMDRLHVGGTSVLIAPRTALNNLREPDNRFDTVLRVLKFDEPMVRDQLVIQAQIEQIILVERREDAQKVMIDGPPPRNVAACLTFHDTKRDEGIRITNKGVGNLGSSPIQPNYNQKPRMKSDAETQIGFQREHIEQLRAELKELEVARKAIQQKVDRCSRAVTQHKKRTAELKKESTQAQVRIDRINAEMDTFDGADARLQSLKEDLVDAQRQMDHYGNQYGELAVQKQELNKEVEDLKQEYSNAKQAAQEYKAKIAKAEDRVKRREEIRRVILVEKNQVHQAHELAKVAKTQAESSRDRQIAVVEEYTEKATQACPERVFIPEGETHASLERKYNTLREQLKKIRSQLGATDEEIHSRASQAIQEYRDQKKHHKSLLSLVDGLKQALSTRLEKWRYFQRLISAHARVNFAYLLSERKFRGKLLLDHKSKKLEIQVEPDGAKRNESGRNTKTLSGGEKSFSSICLLLAIWDAIGSPLRCLDEFDVFMDNVNRKISTNMLITAARRSVGKQFILITPNAIEGRANIDKDVKIIRLTDPRQRTLVDH</sequence>
<dbReference type="Gene3D" id="1.10.287.1490">
    <property type="match status" value="1"/>
</dbReference>
<feature type="region of interest" description="Disordered" evidence="13">
    <location>
        <begin position="522"/>
        <end position="548"/>
    </location>
</feature>
<comment type="subcellular location">
    <subcellularLocation>
        <location evidence="2">Chromosome</location>
    </subcellularLocation>
    <subcellularLocation>
        <location evidence="1">Nucleus</location>
    </subcellularLocation>
</comment>
<dbReference type="PANTHER" id="PTHR19306:SF6">
    <property type="entry name" value="STRUCTURAL MAINTENANCE OF CHROMOSOMES PROTEIN 6"/>
    <property type="match status" value="1"/>
</dbReference>
<dbReference type="InterPro" id="IPR038729">
    <property type="entry name" value="Rad50/SbcC_AAA"/>
</dbReference>
<evidence type="ECO:0000313" key="16">
    <source>
        <dbReference type="EMBL" id="KAK7752115.1"/>
    </source>
</evidence>
<evidence type="ECO:0000256" key="9">
    <source>
        <dbReference type="ARBA" id="ARBA00023172"/>
    </source>
</evidence>
<evidence type="ECO:0000313" key="17">
    <source>
        <dbReference type="Proteomes" id="UP001320420"/>
    </source>
</evidence>
<dbReference type="GO" id="GO:0035861">
    <property type="term" value="C:site of double-strand break"/>
    <property type="evidence" value="ECO:0007669"/>
    <property type="project" value="TreeGrafter"/>
</dbReference>
<feature type="domain" description="Rad50/SbcC-type AAA" evidence="15">
    <location>
        <begin position="134"/>
        <end position="416"/>
    </location>
</feature>
<evidence type="ECO:0000256" key="10">
    <source>
        <dbReference type="ARBA" id="ARBA00023204"/>
    </source>
</evidence>
<evidence type="ECO:0000256" key="6">
    <source>
        <dbReference type="ARBA" id="ARBA00022763"/>
    </source>
</evidence>
<dbReference type="InterPro" id="IPR003395">
    <property type="entry name" value="RecF/RecN/SMC_N"/>
</dbReference>
<evidence type="ECO:0000256" key="5">
    <source>
        <dbReference type="ARBA" id="ARBA00022741"/>
    </source>
</evidence>
<dbReference type="Pfam" id="PF02463">
    <property type="entry name" value="SMC_N"/>
    <property type="match status" value="1"/>
</dbReference>
<keyword evidence="11" id="KW-0539">Nucleus</keyword>
<reference evidence="16 17" key="1">
    <citation type="submission" date="2024-02" db="EMBL/GenBank/DDBJ databases">
        <title>De novo assembly and annotation of 12 fungi associated with fruit tree decline syndrome in Ontario, Canada.</title>
        <authorList>
            <person name="Sulman M."/>
            <person name="Ellouze W."/>
            <person name="Ilyukhin E."/>
        </authorList>
    </citation>
    <scope>NUCLEOTIDE SEQUENCE [LARGE SCALE GENOMIC DNA]</scope>
    <source>
        <strain evidence="16 17">M11/M66-122</strain>
    </source>
</reference>
<keyword evidence="17" id="KW-1185">Reference proteome</keyword>
<dbReference type="PANTHER" id="PTHR19306">
    <property type="entry name" value="STRUCTURAL MAINTENANCE OF CHROMOSOMES 5,6 SMC5, SMC6"/>
    <property type="match status" value="1"/>
</dbReference>
<evidence type="ECO:0000256" key="12">
    <source>
        <dbReference type="SAM" id="Coils"/>
    </source>
</evidence>
<keyword evidence="9" id="KW-0233">DNA recombination</keyword>
<evidence type="ECO:0000259" key="15">
    <source>
        <dbReference type="Pfam" id="PF13476"/>
    </source>
</evidence>
<evidence type="ECO:0000256" key="4">
    <source>
        <dbReference type="ARBA" id="ARBA00022454"/>
    </source>
</evidence>
<proteinExistence type="inferred from homology"/>
<feature type="domain" description="RecF/RecN/SMC N-terminal" evidence="14">
    <location>
        <begin position="760"/>
        <end position="1143"/>
    </location>
</feature>
<dbReference type="GO" id="GO:0003684">
    <property type="term" value="F:damaged DNA binding"/>
    <property type="evidence" value="ECO:0007669"/>
    <property type="project" value="TreeGrafter"/>
</dbReference>
<dbReference type="InterPro" id="IPR027417">
    <property type="entry name" value="P-loop_NTPase"/>
</dbReference>
<keyword evidence="5" id="KW-0547">Nucleotide-binding</keyword>
<evidence type="ECO:0000256" key="13">
    <source>
        <dbReference type="SAM" id="MobiDB-lite"/>
    </source>
</evidence>
<dbReference type="SUPFAM" id="SSF52540">
    <property type="entry name" value="P-loop containing nucleoside triphosphate hydrolases"/>
    <property type="match status" value="2"/>
</dbReference>
<evidence type="ECO:0000256" key="2">
    <source>
        <dbReference type="ARBA" id="ARBA00004286"/>
    </source>
</evidence>
<comment type="caution">
    <text evidence="16">The sequence shown here is derived from an EMBL/GenBank/DDBJ whole genome shotgun (WGS) entry which is preliminary data.</text>
</comment>
<keyword evidence="10" id="KW-0234">DNA repair</keyword>
<dbReference type="Pfam" id="PF13476">
    <property type="entry name" value="AAA_23"/>
    <property type="match status" value="1"/>
</dbReference>
<accession>A0AAN9UNW2</accession>
<evidence type="ECO:0000256" key="3">
    <source>
        <dbReference type="ARBA" id="ARBA00006793"/>
    </source>
</evidence>
<organism evidence="16 17">
    <name type="scientific">Diatrype stigma</name>
    <dbReference type="NCBI Taxonomy" id="117547"/>
    <lineage>
        <taxon>Eukaryota</taxon>
        <taxon>Fungi</taxon>
        <taxon>Dikarya</taxon>
        <taxon>Ascomycota</taxon>
        <taxon>Pezizomycotina</taxon>
        <taxon>Sordariomycetes</taxon>
        <taxon>Xylariomycetidae</taxon>
        <taxon>Xylariales</taxon>
        <taxon>Diatrypaceae</taxon>
        <taxon>Diatrype</taxon>
    </lineage>
</organism>
<dbReference type="GO" id="GO:0030915">
    <property type="term" value="C:Smc5-Smc6 complex"/>
    <property type="evidence" value="ECO:0007669"/>
    <property type="project" value="TreeGrafter"/>
</dbReference>
<feature type="coiled-coil region" evidence="12">
    <location>
        <begin position="955"/>
        <end position="982"/>
    </location>
</feature>
<dbReference type="Proteomes" id="UP001320420">
    <property type="component" value="Unassembled WGS sequence"/>
</dbReference>
<feature type="compositionally biased region" description="Low complexity" evidence="13">
    <location>
        <begin position="24"/>
        <end position="33"/>
    </location>
</feature>
<evidence type="ECO:0000256" key="7">
    <source>
        <dbReference type="ARBA" id="ARBA00022840"/>
    </source>
</evidence>
<dbReference type="EMBL" id="JAKJXP020000041">
    <property type="protein sequence ID" value="KAK7752115.1"/>
    <property type="molecule type" value="Genomic_DNA"/>
</dbReference>